<accession>A0A7W4IKW0</accession>
<dbReference type="Proteomes" id="UP000540490">
    <property type="component" value="Unassembled WGS sequence"/>
</dbReference>
<name>A0A7W4IKW0_9PROT</name>
<comment type="caution">
    <text evidence="2">The sequence shown here is derived from an EMBL/GenBank/DDBJ whole genome shotgun (WGS) entry which is preliminary data.</text>
</comment>
<keyword evidence="1" id="KW-0472">Membrane</keyword>
<keyword evidence="1" id="KW-1133">Transmembrane helix</keyword>
<organism evidence="2 5">
    <name type="scientific">Gluconacetobacter dulcium</name>
    <dbReference type="NCBI Taxonomy" id="2729096"/>
    <lineage>
        <taxon>Bacteria</taxon>
        <taxon>Pseudomonadati</taxon>
        <taxon>Pseudomonadota</taxon>
        <taxon>Alphaproteobacteria</taxon>
        <taxon>Acetobacterales</taxon>
        <taxon>Acetobacteraceae</taxon>
        <taxon>Gluconacetobacter</taxon>
    </lineage>
</organism>
<sequence>MRVSTRAGSERGDVMASRTKDLFAAYMIATFVTTFVLVLSRFPADFSHSVGAYLYGIVFLVLFVVIAISAAISCAAALCVVKTIERGRMPAFVSGSFLLGRPGIADDFCVFAHRRIGGRA</sequence>
<proteinExistence type="predicted"/>
<feature type="transmembrane region" description="Helical" evidence="1">
    <location>
        <begin position="52"/>
        <end position="81"/>
    </location>
</feature>
<gene>
    <name evidence="3" type="ORF">HLH25_09575</name>
    <name evidence="2" type="ORF">HLH26_09395</name>
</gene>
<keyword evidence="4" id="KW-1185">Reference proteome</keyword>
<keyword evidence="1" id="KW-0812">Transmembrane</keyword>
<evidence type="ECO:0000313" key="2">
    <source>
        <dbReference type="EMBL" id="MBB2164750.1"/>
    </source>
</evidence>
<dbReference type="Proteomes" id="UP000561077">
    <property type="component" value="Unassembled WGS sequence"/>
</dbReference>
<protein>
    <submittedName>
        <fullName evidence="2">Uncharacterized protein</fullName>
    </submittedName>
</protein>
<dbReference type="AlphaFoldDB" id="A0A7W4IKW0"/>
<evidence type="ECO:0000313" key="3">
    <source>
        <dbReference type="EMBL" id="MBB2193886.1"/>
    </source>
</evidence>
<feature type="transmembrane region" description="Helical" evidence="1">
    <location>
        <begin position="21"/>
        <end position="40"/>
    </location>
</feature>
<evidence type="ECO:0000313" key="5">
    <source>
        <dbReference type="Proteomes" id="UP000561077"/>
    </source>
</evidence>
<evidence type="ECO:0000256" key="1">
    <source>
        <dbReference type="SAM" id="Phobius"/>
    </source>
</evidence>
<dbReference type="EMBL" id="JABEQN010000010">
    <property type="protein sequence ID" value="MBB2193886.1"/>
    <property type="molecule type" value="Genomic_DNA"/>
</dbReference>
<dbReference type="EMBL" id="JABEQO010000010">
    <property type="protein sequence ID" value="MBB2164750.1"/>
    <property type="molecule type" value="Genomic_DNA"/>
</dbReference>
<reference evidence="4 5" key="1">
    <citation type="submission" date="2020-04" db="EMBL/GenBank/DDBJ databases">
        <title>Description of novel Gluconacetobacter.</title>
        <authorList>
            <person name="Sombolestani A."/>
        </authorList>
    </citation>
    <scope>NUCLEOTIDE SEQUENCE [LARGE SCALE GENOMIC DNA]</scope>
    <source>
        <strain evidence="3 4">LMG 1728</strain>
        <strain evidence="2 5">LMG 1731</strain>
    </source>
</reference>
<dbReference type="RefSeq" id="WP_182973844.1">
    <property type="nucleotide sequence ID" value="NZ_JABEQO010000010.1"/>
</dbReference>
<evidence type="ECO:0000313" key="4">
    <source>
        <dbReference type="Proteomes" id="UP000540490"/>
    </source>
</evidence>